<dbReference type="InterPro" id="IPR051599">
    <property type="entry name" value="Cell_Envelope_Assoc"/>
</dbReference>
<dbReference type="PANTHER" id="PTHR30336:SF4">
    <property type="entry name" value="ENVELOPE BIOGENESIS FACTOR ELYC"/>
    <property type="match status" value="1"/>
</dbReference>
<comment type="caution">
    <text evidence="2">The sequence shown here is derived from an EMBL/GenBank/DDBJ whole genome shotgun (WGS) entry which is preliminary data.</text>
</comment>
<reference evidence="2 3" key="1">
    <citation type="submission" date="2018-08" db="EMBL/GenBank/DDBJ databases">
        <title>A genome reference for cultivated species of the human gut microbiota.</title>
        <authorList>
            <person name="Zou Y."/>
            <person name="Xue W."/>
            <person name="Luo G."/>
        </authorList>
    </citation>
    <scope>NUCLEOTIDE SEQUENCE [LARGE SCALE GENOMIC DNA]</scope>
    <source>
        <strain evidence="2 3">AM28-23</strain>
    </source>
</reference>
<feature type="domain" description="DUF218" evidence="1">
    <location>
        <begin position="8"/>
        <end position="133"/>
    </location>
</feature>
<dbReference type="Gene3D" id="3.40.50.620">
    <property type="entry name" value="HUPs"/>
    <property type="match status" value="1"/>
</dbReference>
<dbReference type="PANTHER" id="PTHR30336">
    <property type="entry name" value="INNER MEMBRANE PROTEIN, PROBABLE PERMEASE"/>
    <property type="match status" value="1"/>
</dbReference>
<sequence>MKTRSDLDYIIVLGAHVNGTMLTLALLERVRRALLYLEENPDTKAVLSGGRGDGEQISEAEAMYRYLTEHGIAAERLIKEEQSTNTKENLDFSLRLIGSMEHSIGVVTNNFHVFRGVAIGKKCGCRKIYPIPSKYRSWRLLIYVPREILAILKDKIVGNL</sequence>
<protein>
    <submittedName>
        <fullName evidence="2">YdcF family protein</fullName>
    </submittedName>
</protein>
<dbReference type="InterPro" id="IPR014729">
    <property type="entry name" value="Rossmann-like_a/b/a_fold"/>
</dbReference>
<dbReference type="GO" id="GO:0005886">
    <property type="term" value="C:plasma membrane"/>
    <property type="evidence" value="ECO:0007669"/>
    <property type="project" value="TreeGrafter"/>
</dbReference>
<evidence type="ECO:0000313" key="2">
    <source>
        <dbReference type="EMBL" id="RHE39868.1"/>
    </source>
</evidence>
<dbReference type="AlphaFoldDB" id="A0A414J5Z1"/>
<organism evidence="2 3">
    <name type="scientific">Blautia obeum</name>
    <dbReference type="NCBI Taxonomy" id="40520"/>
    <lineage>
        <taxon>Bacteria</taxon>
        <taxon>Bacillati</taxon>
        <taxon>Bacillota</taxon>
        <taxon>Clostridia</taxon>
        <taxon>Lachnospirales</taxon>
        <taxon>Lachnospiraceae</taxon>
        <taxon>Blautia</taxon>
    </lineage>
</organism>
<dbReference type="GO" id="GO:0000270">
    <property type="term" value="P:peptidoglycan metabolic process"/>
    <property type="evidence" value="ECO:0007669"/>
    <property type="project" value="TreeGrafter"/>
</dbReference>
<dbReference type="Proteomes" id="UP000283745">
    <property type="component" value="Unassembled WGS sequence"/>
</dbReference>
<dbReference type="InterPro" id="IPR003848">
    <property type="entry name" value="DUF218"/>
</dbReference>
<dbReference type="GO" id="GO:0043164">
    <property type="term" value="P:Gram-negative-bacterium-type cell wall biogenesis"/>
    <property type="evidence" value="ECO:0007669"/>
    <property type="project" value="TreeGrafter"/>
</dbReference>
<evidence type="ECO:0000259" key="1">
    <source>
        <dbReference type="Pfam" id="PF02698"/>
    </source>
</evidence>
<dbReference type="Pfam" id="PF02698">
    <property type="entry name" value="DUF218"/>
    <property type="match status" value="1"/>
</dbReference>
<name>A0A414J5Z1_9FIRM</name>
<accession>A0A414J5Z1</accession>
<dbReference type="CDD" id="cd06259">
    <property type="entry name" value="YdcF-like"/>
    <property type="match status" value="1"/>
</dbReference>
<proteinExistence type="predicted"/>
<evidence type="ECO:0000313" key="3">
    <source>
        <dbReference type="Proteomes" id="UP000283745"/>
    </source>
</evidence>
<dbReference type="EMBL" id="QSKF01000006">
    <property type="protein sequence ID" value="RHE39868.1"/>
    <property type="molecule type" value="Genomic_DNA"/>
</dbReference>
<dbReference type="RefSeq" id="WP_118048922.1">
    <property type="nucleotide sequence ID" value="NZ_CABJFK010000006.1"/>
</dbReference>
<gene>
    <name evidence="2" type="ORF">DW740_08880</name>
</gene>